<reference evidence="6" key="1">
    <citation type="submission" date="2022-07" db="EMBL/GenBank/DDBJ databases">
        <title>Parvularcula maris sp. nov., an algicidal bacterium isolated from seawater.</title>
        <authorList>
            <person name="Li F."/>
        </authorList>
    </citation>
    <scope>NUCLEOTIDE SEQUENCE</scope>
    <source>
        <strain evidence="6">BGMRC 0090</strain>
    </source>
</reference>
<dbReference type="Pfam" id="PF02600">
    <property type="entry name" value="DsbB"/>
    <property type="match status" value="1"/>
</dbReference>
<feature type="transmembrane region" description="Helical" evidence="5">
    <location>
        <begin position="154"/>
        <end position="173"/>
    </location>
</feature>
<name>A0A9X2L706_9PROT</name>
<evidence type="ECO:0000313" key="6">
    <source>
        <dbReference type="EMBL" id="MCQ8184324.1"/>
    </source>
</evidence>
<comment type="subcellular location">
    <subcellularLocation>
        <location evidence="1">Membrane</location>
        <topology evidence="1">Multi-pass membrane protein</topology>
    </subcellularLocation>
</comment>
<feature type="transmembrane region" description="Helical" evidence="5">
    <location>
        <begin position="12"/>
        <end position="30"/>
    </location>
</feature>
<evidence type="ECO:0000256" key="3">
    <source>
        <dbReference type="ARBA" id="ARBA00022989"/>
    </source>
</evidence>
<evidence type="ECO:0000256" key="2">
    <source>
        <dbReference type="ARBA" id="ARBA00022692"/>
    </source>
</evidence>
<dbReference type="GO" id="GO:0016020">
    <property type="term" value="C:membrane"/>
    <property type="evidence" value="ECO:0007669"/>
    <property type="project" value="UniProtKB-SubCell"/>
</dbReference>
<dbReference type="InterPro" id="IPR023380">
    <property type="entry name" value="DsbB-like_sf"/>
</dbReference>
<evidence type="ECO:0000256" key="1">
    <source>
        <dbReference type="ARBA" id="ARBA00004141"/>
    </source>
</evidence>
<feature type="transmembrane region" description="Helical" evidence="5">
    <location>
        <begin position="50"/>
        <end position="67"/>
    </location>
</feature>
<dbReference type="AlphaFoldDB" id="A0A9X2L706"/>
<keyword evidence="4 5" id="KW-0472">Membrane</keyword>
<dbReference type="RefSeq" id="WP_256618129.1">
    <property type="nucleotide sequence ID" value="NZ_JANIBC010000001.1"/>
</dbReference>
<dbReference type="PIRSF" id="PIRSF033913">
    <property type="entry name" value="S-S_format_DsbB"/>
    <property type="match status" value="1"/>
</dbReference>
<keyword evidence="3 5" id="KW-1133">Transmembrane helix</keyword>
<sequence length="191" mass="20159">MVTRLDSLAEPQNALVICAVGSGALLAGAHLFEHVGGMAPCLLCLDQREAHWAALALSLIAVPFILWRKNEFRVSAAALGALVLIYAFSAILASYHAGVEWKFWPGPDTCAASPENVDLDLLRDGALFENLDGPSSDGPPCNEAAWRLLGVSMAGYNALISLALTLLAGMSCARAARELRDDRVGGVLTAD</sequence>
<organism evidence="6 7">
    <name type="scientific">Parvularcula maris</name>
    <dbReference type="NCBI Taxonomy" id="2965077"/>
    <lineage>
        <taxon>Bacteria</taxon>
        <taxon>Pseudomonadati</taxon>
        <taxon>Pseudomonadota</taxon>
        <taxon>Alphaproteobacteria</taxon>
        <taxon>Parvularculales</taxon>
        <taxon>Parvularculaceae</taxon>
        <taxon>Parvularcula</taxon>
    </lineage>
</organism>
<dbReference type="InterPro" id="IPR024199">
    <property type="entry name" value="Uncharacterised_DsbB"/>
</dbReference>
<accession>A0A9X2L706</accession>
<comment type="caution">
    <text evidence="6">The sequence shown here is derived from an EMBL/GenBank/DDBJ whole genome shotgun (WGS) entry which is preliminary data.</text>
</comment>
<keyword evidence="2 5" id="KW-0812">Transmembrane</keyword>
<evidence type="ECO:0000313" key="7">
    <source>
        <dbReference type="Proteomes" id="UP001142610"/>
    </source>
</evidence>
<gene>
    <name evidence="6" type="ORF">NOG11_02890</name>
</gene>
<keyword evidence="7" id="KW-1185">Reference proteome</keyword>
<dbReference type="Gene3D" id="1.20.1550.10">
    <property type="entry name" value="DsbB-like"/>
    <property type="match status" value="1"/>
</dbReference>
<dbReference type="SUPFAM" id="SSF158442">
    <property type="entry name" value="DsbB-like"/>
    <property type="match status" value="1"/>
</dbReference>
<evidence type="ECO:0000256" key="4">
    <source>
        <dbReference type="ARBA" id="ARBA00023136"/>
    </source>
</evidence>
<proteinExistence type="predicted"/>
<feature type="transmembrane region" description="Helical" evidence="5">
    <location>
        <begin position="74"/>
        <end position="95"/>
    </location>
</feature>
<dbReference type="EMBL" id="JANIBC010000001">
    <property type="protein sequence ID" value="MCQ8184324.1"/>
    <property type="molecule type" value="Genomic_DNA"/>
</dbReference>
<dbReference type="GO" id="GO:0015035">
    <property type="term" value="F:protein-disulfide reductase activity"/>
    <property type="evidence" value="ECO:0007669"/>
    <property type="project" value="InterPro"/>
</dbReference>
<dbReference type="InterPro" id="IPR003752">
    <property type="entry name" value="DiS_bond_form_DsbB/BdbC"/>
</dbReference>
<dbReference type="Proteomes" id="UP001142610">
    <property type="component" value="Unassembled WGS sequence"/>
</dbReference>
<dbReference type="GO" id="GO:0006457">
    <property type="term" value="P:protein folding"/>
    <property type="evidence" value="ECO:0007669"/>
    <property type="project" value="InterPro"/>
</dbReference>
<evidence type="ECO:0000256" key="5">
    <source>
        <dbReference type="SAM" id="Phobius"/>
    </source>
</evidence>
<protein>
    <submittedName>
        <fullName evidence="6">Disulfide bond formation protein B</fullName>
    </submittedName>
</protein>